<dbReference type="Proteomes" id="UP000298159">
    <property type="component" value="Unassembled WGS sequence"/>
</dbReference>
<reference evidence="1 2" key="1">
    <citation type="submission" date="2019-04" db="EMBL/GenBank/DDBJ databases">
        <title>Streptomyces sp. nov. Bv016 isolated from bark of Buahinia variegata.</title>
        <authorList>
            <person name="Kanchanasin P."/>
            <person name="Tanasupawat S."/>
            <person name="Yuki M."/>
            <person name="Kudo T."/>
        </authorList>
    </citation>
    <scope>NUCLEOTIDE SEQUENCE [LARGE SCALE GENOMIC DNA]</scope>
    <source>
        <strain evidence="1 2">Bv016</strain>
    </source>
</reference>
<name>A0A4Z1D1K2_9ACTN</name>
<protein>
    <submittedName>
        <fullName evidence="1">Uncharacterized protein</fullName>
    </submittedName>
</protein>
<dbReference type="AlphaFoldDB" id="A0A4Z1D1K2"/>
<accession>A0A4Z1D1K2</accession>
<organism evidence="1 2">
    <name type="scientific">Streptomyces bauhiniae</name>
    <dbReference type="NCBI Taxonomy" id="2340725"/>
    <lineage>
        <taxon>Bacteria</taxon>
        <taxon>Bacillati</taxon>
        <taxon>Actinomycetota</taxon>
        <taxon>Actinomycetes</taxon>
        <taxon>Kitasatosporales</taxon>
        <taxon>Streptomycetaceae</taxon>
        <taxon>Streptomyces</taxon>
    </lineage>
</organism>
<dbReference type="GeneID" id="95449394"/>
<evidence type="ECO:0000313" key="2">
    <source>
        <dbReference type="Proteomes" id="UP000298159"/>
    </source>
</evidence>
<comment type="caution">
    <text evidence="1">The sequence shown here is derived from an EMBL/GenBank/DDBJ whole genome shotgun (WGS) entry which is preliminary data.</text>
</comment>
<keyword evidence="2" id="KW-1185">Reference proteome</keyword>
<evidence type="ECO:0000313" key="1">
    <source>
        <dbReference type="EMBL" id="TGN75480.1"/>
    </source>
</evidence>
<gene>
    <name evidence="1" type="ORF">E5083_17475</name>
</gene>
<sequence>MSDVVDADELLRRIRRGRDLAAEEERVWLERAQSLTATDPDRAREATERALTYQVVAGVLTEIVAPGSHPADAGEAGAAGVRHVT</sequence>
<dbReference type="RefSeq" id="WP_135786635.1">
    <property type="nucleotide sequence ID" value="NZ_SRRT01000005.1"/>
</dbReference>
<dbReference type="EMBL" id="SRRT01000005">
    <property type="protein sequence ID" value="TGN75480.1"/>
    <property type="molecule type" value="Genomic_DNA"/>
</dbReference>
<proteinExistence type="predicted"/>